<gene>
    <name evidence="2" type="ORF">IGX34_01790</name>
</gene>
<feature type="signal peptide" evidence="1">
    <location>
        <begin position="1"/>
        <end position="23"/>
    </location>
</feature>
<protein>
    <submittedName>
        <fullName evidence="2">Uncharacterized protein</fullName>
    </submittedName>
</protein>
<evidence type="ECO:0000313" key="2">
    <source>
        <dbReference type="EMBL" id="MBE1159096.1"/>
    </source>
</evidence>
<accession>A0ABR9G4X1</accession>
<dbReference type="Proteomes" id="UP000651010">
    <property type="component" value="Unassembled WGS sequence"/>
</dbReference>
<proteinExistence type="predicted"/>
<feature type="chain" id="PRO_5045599856" evidence="1">
    <location>
        <begin position="24"/>
        <end position="183"/>
    </location>
</feature>
<dbReference type="RefSeq" id="WP_192553940.1">
    <property type="nucleotide sequence ID" value="NZ_JACZZA010000001.1"/>
</dbReference>
<organism evidence="2 3">
    <name type="scientific">Dyella acidiphila</name>
    <dbReference type="NCBI Taxonomy" id="2775866"/>
    <lineage>
        <taxon>Bacteria</taxon>
        <taxon>Pseudomonadati</taxon>
        <taxon>Pseudomonadota</taxon>
        <taxon>Gammaproteobacteria</taxon>
        <taxon>Lysobacterales</taxon>
        <taxon>Rhodanobacteraceae</taxon>
        <taxon>Dyella</taxon>
    </lineage>
</organism>
<dbReference type="EMBL" id="JACZZA010000001">
    <property type="protein sequence ID" value="MBE1159096.1"/>
    <property type="molecule type" value="Genomic_DNA"/>
</dbReference>
<keyword evidence="3" id="KW-1185">Reference proteome</keyword>
<sequence length="183" mass="19123">MNRANVVSLLPVLLLAGAASAMASGVSPSISPVAQTAPAANAQNQAGQVMNLPLLVYVDGRGQVRSIQHAQRLPTAVNDLLWKNVRTWTTSSALVNGRHEGAQLLMNVTLHAQPQADGNTNVYFTLASEGPVLRGYWKLQGTHVYGHCSPSADTTAGQGGKQRWCSSELIPSDATAVAAAGAK</sequence>
<name>A0ABR9G4X1_9GAMM</name>
<evidence type="ECO:0000313" key="3">
    <source>
        <dbReference type="Proteomes" id="UP000651010"/>
    </source>
</evidence>
<reference evidence="2 3" key="1">
    <citation type="submission" date="2020-09" db="EMBL/GenBank/DDBJ databases">
        <title>Dyella sp. 7MK23 isolated from forest soil.</title>
        <authorList>
            <person name="Fu J."/>
        </authorList>
    </citation>
    <scope>NUCLEOTIDE SEQUENCE [LARGE SCALE GENOMIC DNA]</scope>
    <source>
        <strain evidence="2 3">7MK23</strain>
    </source>
</reference>
<comment type="caution">
    <text evidence="2">The sequence shown here is derived from an EMBL/GenBank/DDBJ whole genome shotgun (WGS) entry which is preliminary data.</text>
</comment>
<evidence type="ECO:0000256" key="1">
    <source>
        <dbReference type="SAM" id="SignalP"/>
    </source>
</evidence>
<keyword evidence="1" id="KW-0732">Signal</keyword>